<protein>
    <submittedName>
        <fullName evidence="2">Uncharacterized protein</fullName>
    </submittedName>
</protein>
<dbReference type="Proteomes" id="UP000324222">
    <property type="component" value="Unassembled WGS sequence"/>
</dbReference>
<reference evidence="2 3" key="1">
    <citation type="submission" date="2019-05" db="EMBL/GenBank/DDBJ databases">
        <title>Another draft genome of Portunus trituberculatus and its Hox gene families provides insights of decapod evolution.</title>
        <authorList>
            <person name="Jeong J.-H."/>
            <person name="Song I."/>
            <person name="Kim S."/>
            <person name="Choi T."/>
            <person name="Kim D."/>
            <person name="Ryu S."/>
            <person name="Kim W."/>
        </authorList>
    </citation>
    <scope>NUCLEOTIDE SEQUENCE [LARGE SCALE GENOMIC DNA]</scope>
    <source>
        <tissue evidence="2">Muscle</tissue>
    </source>
</reference>
<comment type="caution">
    <text evidence="2">The sequence shown here is derived from an EMBL/GenBank/DDBJ whole genome shotgun (WGS) entry which is preliminary data.</text>
</comment>
<dbReference type="EMBL" id="VSRR010027874">
    <property type="protein sequence ID" value="MPC68457.1"/>
    <property type="molecule type" value="Genomic_DNA"/>
</dbReference>
<proteinExistence type="predicted"/>
<feature type="region of interest" description="Disordered" evidence="1">
    <location>
        <begin position="105"/>
        <end position="131"/>
    </location>
</feature>
<organism evidence="2 3">
    <name type="scientific">Portunus trituberculatus</name>
    <name type="common">Swimming crab</name>
    <name type="synonym">Neptunus trituberculatus</name>
    <dbReference type="NCBI Taxonomy" id="210409"/>
    <lineage>
        <taxon>Eukaryota</taxon>
        <taxon>Metazoa</taxon>
        <taxon>Ecdysozoa</taxon>
        <taxon>Arthropoda</taxon>
        <taxon>Crustacea</taxon>
        <taxon>Multicrustacea</taxon>
        <taxon>Malacostraca</taxon>
        <taxon>Eumalacostraca</taxon>
        <taxon>Eucarida</taxon>
        <taxon>Decapoda</taxon>
        <taxon>Pleocyemata</taxon>
        <taxon>Brachyura</taxon>
        <taxon>Eubrachyura</taxon>
        <taxon>Portunoidea</taxon>
        <taxon>Portunidae</taxon>
        <taxon>Portuninae</taxon>
        <taxon>Portunus</taxon>
    </lineage>
</organism>
<feature type="compositionally biased region" description="Low complexity" evidence="1">
    <location>
        <begin position="113"/>
        <end position="125"/>
    </location>
</feature>
<keyword evidence="3" id="KW-1185">Reference proteome</keyword>
<dbReference type="AlphaFoldDB" id="A0A5B7HGP3"/>
<accession>A0A5B7HGP3</accession>
<evidence type="ECO:0000313" key="3">
    <source>
        <dbReference type="Proteomes" id="UP000324222"/>
    </source>
</evidence>
<gene>
    <name evidence="2" type="ORF">E2C01_062659</name>
</gene>
<name>A0A5B7HGP3_PORTR</name>
<evidence type="ECO:0000256" key="1">
    <source>
        <dbReference type="SAM" id="MobiDB-lite"/>
    </source>
</evidence>
<sequence length="131" mass="14109">MFESAAAELTNAPLSPPLLPKATATLTPARDAAPAAHTVQMASFCHYNGKNWLGNACHFNSRLENWRRVEEFLRNRSPASPPAQPATSRSLSLSLLSPSPWFPAPPPAVNGSLAPPTRTRLLLQPPVAPPR</sequence>
<evidence type="ECO:0000313" key="2">
    <source>
        <dbReference type="EMBL" id="MPC68457.1"/>
    </source>
</evidence>